<comment type="caution">
    <text evidence="3">The sequence shown here is derived from an EMBL/GenBank/DDBJ whole genome shotgun (WGS) entry which is preliminary data.</text>
</comment>
<dbReference type="Gene3D" id="3.40.50.2000">
    <property type="entry name" value="Glycogen Phosphorylase B"/>
    <property type="match status" value="1"/>
</dbReference>
<proteinExistence type="predicted"/>
<dbReference type="PANTHER" id="PTHR46401:SF2">
    <property type="entry name" value="GLYCOSYLTRANSFERASE WBBK-RELATED"/>
    <property type="match status" value="1"/>
</dbReference>
<dbReference type="SUPFAM" id="SSF53756">
    <property type="entry name" value="UDP-Glycosyltransferase/glycogen phosphorylase"/>
    <property type="match status" value="1"/>
</dbReference>
<dbReference type="Pfam" id="PF00534">
    <property type="entry name" value="Glycos_transf_1"/>
    <property type="match status" value="1"/>
</dbReference>
<evidence type="ECO:0000313" key="3">
    <source>
        <dbReference type="EMBL" id="MBE1513383.1"/>
    </source>
</evidence>
<keyword evidence="4" id="KW-1185">Reference proteome</keyword>
<keyword evidence="1" id="KW-0808">Transferase</keyword>
<dbReference type="PANTHER" id="PTHR46401">
    <property type="entry name" value="GLYCOSYLTRANSFERASE WBBK-RELATED"/>
    <property type="match status" value="1"/>
</dbReference>
<name>A0ABR9J308_9MICC</name>
<reference evidence="3 4" key="1">
    <citation type="submission" date="2020-10" db="EMBL/GenBank/DDBJ databases">
        <title>Sequencing the genomes of 1000 actinobacteria strains.</title>
        <authorList>
            <person name="Klenk H.-P."/>
        </authorList>
    </citation>
    <scope>NUCLEOTIDE SEQUENCE [LARGE SCALE GENOMIC DNA]</scope>
    <source>
        <strain evidence="3 4">DSM 15474</strain>
    </source>
</reference>
<protein>
    <submittedName>
        <fullName evidence="3">Glycosyltransferase involved in cell wall biosynthesis</fullName>
    </submittedName>
</protein>
<dbReference type="Proteomes" id="UP000636579">
    <property type="component" value="Unassembled WGS sequence"/>
</dbReference>
<gene>
    <name evidence="3" type="ORF">H4W26_000138</name>
</gene>
<dbReference type="EMBL" id="JADBEE010000001">
    <property type="protein sequence ID" value="MBE1513383.1"/>
    <property type="molecule type" value="Genomic_DNA"/>
</dbReference>
<dbReference type="InterPro" id="IPR001296">
    <property type="entry name" value="Glyco_trans_1"/>
</dbReference>
<organism evidence="3 4">
    <name type="scientific">Nesterenkonia halotolerans</name>
    <dbReference type="NCBI Taxonomy" id="225325"/>
    <lineage>
        <taxon>Bacteria</taxon>
        <taxon>Bacillati</taxon>
        <taxon>Actinomycetota</taxon>
        <taxon>Actinomycetes</taxon>
        <taxon>Micrococcales</taxon>
        <taxon>Micrococcaceae</taxon>
        <taxon>Nesterenkonia</taxon>
    </lineage>
</organism>
<evidence type="ECO:0000256" key="1">
    <source>
        <dbReference type="ARBA" id="ARBA00022679"/>
    </source>
</evidence>
<evidence type="ECO:0000259" key="2">
    <source>
        <dbReference type="Pfam" id="PF00534"/>
    </source>
</evidence>
<sequence length="358" mass="40131">MSRTLVSFPYAGMNPYTNMLYLHARSAGWKILETSQPARVVSHLRRLVPGDVFHVQWNWPLFRNGGTWAEAKEAVDSFCEAVDECMGRGIHLLWTVHNMASHDTEFIELETRFNNFMGSRADVVIQLNDYTETVCRESFTIGNADFVTIPHSSYQGIYPNTVRTDEARAALGVPEDHAVVGFLGQVRPYKGIERLIEVAAQMQESGRQVTVLLAGRPQGGVDREILRLVAQHGLPCVSHFGFVDDKDLQLWFKAADVMVFPYRKVLNSGSAYLSAGFGVPCVLPAEPQFEELFGAEPWVGLFDPEDASALRPVVEAMLDSAEQRRDDAARFARDHLPWSMSSRFLQVLQMLRPRVGAA</sequence>
<evidence type="ECO:0000313" key="4">
    <source>
        <dbReference type="Proteomes" id="UP000636579"/>
    </source>
</evidence>
<accession>A0ABR9J308</accession>
<feature type="domain" description="Glycosyl transferase family 1" evidence="2">
    <location>
        <begin position="165"/>
        <end position="325"/>
    </location>
</feature>
<dbReference type="RefSeq" id="WP_192590282.1">
    <property type="nucleotide sequence ID" value="NZ_JADBEE010000001.1"/>
</dbReference>